<proteinExistence type="predicted"/>
<organism evidence="1 2">
    <name type="scientific">Eumeta variegata</name>
    <name type="common">Bagworm moth</name>
    <name type="synonym">Eumeta japonica</name>
    <dbReference type="NCBI Taxonomy" id="151549"/>
    <lineage>
        <taxon>Eukaryota</taxon>
        <taxon>Metazoa</taxon>
        <taxon>Ecdysozoa</taxon>
        <taxon>Arthropoda</taxon>
        <taxon>Hexapoda</taxon>
        <taxon>Insecta</taxon>
        <taxon>Pterygota</taxon>
        <taxon>Neoptera</taxon>
        <taxon>Endopterygota</taxon>
        <taxon>Lepidoptera</taxon>
        <taxon>Glossata</taxon>
        <taxon>Ditrysia</taxon>
        <taxon>Tineoidea</taxon>
        <taxon>Psychidae</taxon>
        <taxon>Oiketicinae</taxon>
        <taxon>Eumeta</taxon>
    </lineage>
</organism>
<gene>
    <name evidence="1" type="ORF">EVAR_80183_1</name>
</gene>
<name>A0A4C1UB52_EUMVA</name>
<keyword evidence="2" id="KW-1185">Reference proteome</keyword>
<dbReference type="EMBL" id="BGZK01000152">
    <property type="protein sequence ID" value="GBP23568.1"/>
    <property type="molecule type" value="Genomic_DNA"/>
</dbReference>
<reference evidence="1 2" key="1">
    <citation type="journal article" date="2019" name="Commun. Biol.">
        <title>The bagworm genome reveals a unique fibroin gene that provides high tensile strength.</title>
        <authorList>
            <person name="Kono N."/>
            <person name="Nakamura H."/>
            <person name="Ohtoshi R."/>
            <person name="Tomita M."/>
            <person name="Numata K."/>
            <person name="Arakawa K."/>
        </authorList>
    </citation>
    <scope>NUCLEOTIDE SEQUENCE [LARGE SCALE GENOMIC DNA]</scope>
</reference>
<dbReference type="AlphaFoldDB" id="A0A4C1UB52"/>
<evidence type="ECO:0000313" key="2">
    <source>
        <dbReference type="Proteomes" id="UP000299102"/>
    </source>
</evidence>
<evidence type="ECO:0000313" key="1">
    <source>
        <dbReference type="EMBL" id="GBP23568.1"/>
    </source>
</evidence>
<comment type="caution">
    <text evidence="1">The sequence shown here is derived from an EMBL/GenBank/DDBJ whole genome shotgun (WGS) entry which is preliminary data.</text>
</comment>
<accession>A0A4C1UB52</accession>
<protein>
    <submittedName>
        <fullName evidence="1">Uncharacterized protein</fullName>
    </submittedName>
</protein>
<dbReference type="Proteomes" id="UP000299102">
    <property type="component" value="Unassembled WGS sequence"/>
</dbReference>
<sequence length="116" mass="12893">MQFKNHLKGYKNLLARLAKPSSLALIRCAAVFERGKVHALLYRSMDLLKCLCCVYAMSLRDSGSSMLYRGVCGCGGAGGYVPLQINSLSLRHLNALAPSQRNNRVHINIPLKRNLY</sequence>